<evidence type="ECO:0000259" key="1">
    <source>
        <dbReference type="Pfam" id="PF02627"/>
    </source>
</evidence>
<reference evidence="4 5" key="2">
    <citation type="submission" date="2016-10" db="EMBL/GenBank/DDBJ databases">
        <authorList>
            <person name="Varghese N."/>
            <person name="Submissions S."/>
        </authorList>
    </citation>
    <scope>NUCLEOTIDE SEQUENCE [LARGE SCALE GENOMIC DNA]</scope>
    <source>
        <strain evidence="5">ATCC 20501</strain>
        <strain evidence="3 4">CGMCC 4.3529</strain>
    </source>
</reference>
<reference evidence="2" key="1">
    <citation type="submission" date="2016-10" db="EMBL/GenBank/DDBJ databases">
        <authorList>
            <person name="de Groot N.N."/>
        </authorList>
    </citation>
    <scope>NUCLEOTIDE SEQUENCE [LARGE SCALE GENOMIC DNA]</scope>
    <source>
        <strain evidence="2">ATCC 20501</strain>
    </source>
</reference>
<name>A0A1H6E591_9PSEU</name>
<dbReference type="Pfam" id="PF02627">
    <property type="entry name" value="CMD"/>
    <property type="match status" value="1"/>
</dbReference>
<dbReference type="InterPro" id="IPR004675">
    <property type="entry name" value="AhpD_core"/>
</dbReference>
<keyword evidence="4" id="KW-1185">Reference proteome</keyword>
<sequence>MPDNTADPNLAWTFRLAVDNLAPSISKAMDAFDAELDKVTLEDSLLELVRIRASQINGCAYCVDEHSREAHSNGESERRLFCLPAWREVPLFSKRERAALELTEAMTRLSEGPVEDELFSRVSAEFTDVEMAELIWTIAGINVWNRIAATARPWPFA</sequence>
<dbReference type="SUPFAM" id="SSF69118">
    <property type="entry name" value="AhpD-like"/>
    <property type="match status" value="1"/>
</dbReference>
<dbReference type="EMBL" id="FOME01000004">
    <property type="protein sequence ID" value="SFD37173.1"/>
    <property type="molecule type" value="Genomic_DNA"/>
</dbReference>
<evidence type="ECO:0000313" key="4">
    <source>
        <dbReference type="Proteomes" id="UP000199690"/>
    </source>
</evidence>
<evidence type="ECO:0000313" key="2">
    <source>
        <dbReference type="EMBL" id="SEG92379.1"/>
    </source>
</evidence>
<dbReference type="Gene3D" id="1.20.1290.10">
    <property type="entry name" value="AhpD-like"/>
    <property type="match status" value="1"/>
</dbReference>
<dbReference type="RefSeq" id="WP_093351401.1">
    <property type="nucleotide sequence ID" value="NZ_FNVB01000009.1"/>
</dbReference>
<evidence type="ECO:0000313" key="5">
    <source>
        <dbReference type="Proteomes" id="UP000236729"/>
    </source>
</evidence>
<proteinExistence type="predicted"/>
<accession>A0A1H6E591</accession>
<dbReference type="InterPro" id="IPR029032">
    <property type="entry name" value="AhpD-like"/>
</dbReference>
<dbReference type="NCBIfam" id="TIGR00778">
    <property type="entry name" value="ahpD_dom"/>
    <property type="match status" value="1"/>
</dbReference>
<dbReference type="PANTHER" id="PTHR34846">
    <property type="entry name" value="4-CARBOXYMUCONOLACTONE DECARBOXYLASE FAMILY PROTEIN (AFU_ORTHOLOGUE AFUA_6G11590)"/>
    <property type="match status" value="1"/>
</dbReference>
<gene>
    <name evidence="2" type="ORF">SAMN02982929_05543</name>
    <name evidence="3" type="ORF">SAMN05216506_10472</name>
</gene>
<protein>
    <submittedName>
        <fullName evidence="2">Alkylhydroperoxidase AhpD family core domain-containing protein</fullName>
    </submittedName>
</protein>
<dbReference type="InterPro" id="IPR003779">
    <property type="entry name" value="CMD-like"/>
</dbReference>
<feature type="domain" description="Carboxymuconolactone decarboxylase-like" evidence="1">
    <location>
        <begin position="26"/>
        <end position="104"/>
    </location>
</feature>
<keyword evidence="2" id="KW-0560">Oxidoreductase</keyword>
<dbReference type="AlphaFoldDB" id="A0A1H6E591"/>
<dbReference type="Proteomes" id="UP000236729">
    <property type="component" value="Unassembled WGS sequence"/>
</dbReference>
<organism evidence="2 5">
    <name type="scientific">Saccharopolyspora kobensis</name>
    <dbReference type="NCBI Taxonomy" id="146035"/>
    <lineage>
        <taxon>Bacteria</taxon>
        <taxon>Bacillati</taxon>
        <taxon>Actinomycetota</taxon>
        <taxon>Actinomycetes</taxon>
        <taxon>Pseudonocardiales</taxon>
        <taxon>Pseudonocardiaceae</taxon>
        <taxon>Saccharopolyspora</taxon>
    </lineage>
</organism>
<keyword evidence="2" id="KW-0575">Peroxidase</keyword>
<accession>A0A1I1S072</accession>
<evidence type="ECO:0000313" key="3">
    <source>
        <dbReference type="EMBL" id="SFD37173.1"/>
    </source>
</evidence>
<dbReference type="Proteomes" id="UP000199690">
    <property type="component" value="Unassembled WGS sequence"/>
</dbReference>
<dbReference type="SMR" id="A0A1H6E591"/>
<dbReference type="PANTHER" id="PTHR34846:SF10">
    <property type="entry name" value="CYTOPLASMIC PROTEIN"/>
    <property type="match status" value="1"/>
</dbReference>
<dbReference type="EMBL" id="FNVB01000009">
    <property type="protein sequence ID" value="SEG92379.1"/>
    <property type="molecule type" value="Genomic_DNA"/>
</dbReference>
<dbReference type="GO" id="GO:0051920">
    <property type="term" value="F:peroxiredoxin activity"/>
    <property type="evidence" value="ECO:0007669"/>
    <property type="project" value="InterPro"/>
</dbReference>